<gene>
    <name evidence="2" type="ORF">E2C01_074084</name>
</gene>
<keyword evidence="3" id="KW-1185">Reference proteome</keyword>
<evidence type="ECO:0000256" key="1">
    <source>
        <dbReference type="SAM" id="MobiDB-lite"/>
    </source>
</evidence>
<accession>A0A5B7IG04</accession>
<feature type="region of interest" description="Disordered" evidence="1">
    <location>
        <begin position="109"/>
        <end position="129"/>
    </location>
</feature>
<comment type="caution">
    <text evidence="2">The sequence shown here is derived from an EMBL/GenBank/DDBJ whole genome shotgun (WGS) entry which is preliminary data.</text>
</comment>
<evidence type="ECO:0000313" key="2">
    <source>
        <dbReference type="EMBL" id="MPC79554.1"/>
    </source>
</evidence>
<feature type="compositionally biased region" description="Basic and acidic residues" evidence="1">
    <location>
        <begin position="14"/>
        <end position="31"/>
    </location>
</feature>
<dbReference type="AlphaFoldDB" id="A0A5B7IG04"/>
<sequence length="129" mass="14731">MEAFTEYCKRRKATVKENKQKPDNNVEDPNRKTIPKVNGNEINTEAGLRKTELLKIKIPNKKKGVWPQSKNNSSGLQEKPKEGMKLMKEGPLMPQKINVNVKREKDVVGEGAKKTLEHPAVNKRQKIMN</sequence>
<dbReference type="Proteomes" id="UP000324222">
    <property type="component" value="Unassembled WGS sequence"/>
</dbReference>
<proteinExistence type="predicted"/>
<feature type="compositionally biased region" description="Basic and acidic residues" evidence="1">
    <location>
        <begin position="78"/>
        <end position="88"/>
    </location>
</feature>
<organism evidence="2 3">
    <name type="scientific">Portunus trituberculatus</name>
    <name type="common">Swimming crab</name>
    <name type="synonym">Neptunus trituberculatus</name>
    <dbReference type="NCBI Taxonomy" id="210409"/>
    <lineage>
        <taxon>Eukaryota</taxon>
        <taxon>Metazoa</taxon>
        <taxon>Ecdysozoa</taxon>
        <taxon>Arthropoda</taxon>
        <taxon>Crustacea</taxon>
        <taxon>Multicrustacea</taxon>
        <taxon>Malacostraca</taxon>
        <taxon>Eumalacostraca</taxon>
        <taxon>Eucarida</taxon>
        <taxon>Decapoda</taxon>
        <taxon>Pleocyemata</taxon>
        <taxon>Brachyura</taxon>
        <taxon>Eubrachyura</taxon>
        <taxon>Portunoidea</taxon>
        <taxon>Portunidae</taxon>
        <taxon>Portuninae</taxon>
        <taxon>Portunus</taxon>
    </lineage>
</organism>
<dbReference type="OrthoDB" id="6362543at2759"/>
<evidence type="ECO:0000313" key="3">
    <source>
        <dbReference type="Proteomes" id="UP000324222"/>
    </source>
</evidence>
<feature type="region of interest" description="Disordered" evidence="1">
    <location>
        <begin position="1"/>
        <end position="38"/>
    </location>
</feature>
<dbReference type="EMBL" id="VSRR010051428">
    <property type="protein sequence ID" value="MPC79554.1"/>
    <property type="molecule type" value="Genomic_DNA"/>
</dbReference>
<feature type="region of interest" description="Disordered" evidence="1">
    <location>
        <begin position="63"/>
        <end position="94"/>
    </location>
</feature>
<reference evidence="2 3" key="1">
    <citation type="submission" date="2019-05" db="EMBL/GenBank/DDBJ databases">
        <title>Another draft genome of Portunus trituberculatus and its Hox gene families provides insights of decapod evolution.</title>
        <authorList>
            <person name="Jeong J.-H."/>
            <person name="Song I."/>
            <person name="Kim S."/>
            <person name="Choi T."/>
            <person name="Kim D."/>
            <person name="Ryu S."/>
            <person name="Kim W."/>
        </authorList>
    </citation>
    <scope>NUCLEOTIDE SEQUENCE [LARGE SCALE GENOMIC DNA]</scope>
    <source>
        <tissue evidence="2">Muscle</tissue>
    </source>
</reference>
<protein>
    <submittedName>
        <fullName evidence="2">Uncharacterized protein</fullName>
    </submittedName>
</protein>
<name>A0A5B7IG04_PORTR</name>